<feature type="transmembrane region" description="Helical" evidence="1">
    <location>
        <begin position="99"/>
        <end position="118"/>
    </location>
</feature>
<proteinExistence type="predicted"/>
<keyword evidence="1" id="KW-0472">Membrane</keyword>
<dbReference type="OrthoDB" id="6885393at2"/>
<evidence type="ECO:0000256" key="1">
    <source>
        <dbReference type="SAM" id="Phobius"/>
    </source>
</evidence>
<feature type="transmembrane region" description="Helical" evidence="1">
    <location>
        <begin position="70"/>
        <end position="87"/>
    </location>
</feature>
<accession>A0A3L7DUS2</accession>
<dbReference type="EMBL" id="QRAN01000035">
    <property type="protein sequence ID" value="RLQ20259.1"/>
    <property type="molecule type" value="Genomic_DNA"/>
</dbReference>
<feature type="transmembrane region" description="Helical" evidence="1">
    <location>
        <begin position="39"/>
        <end position="58"/>
    </location>
</feature>
<evidence type="ECO:0000313" key="2">
    <source>
        <dbReference type="EMBL" id="RLQ20259.1"/>
    </source>
</evidence>
<dbReference type="RefSeq" id="WP_117957486.1">
    <property type="nucleotide sequence ID" value="NZ_QRAN01000035.1"/>
</dbReference>
<keyword evidence="1" id="KW-1133">Transmembrane helix</keyword>
<keyword evidence="1" id="KW-0812">Transmembrane</keyword>
<dbReference type="Proteomes" id="UP000265509">
    <property type="component" value="Unassembled WGS sequence"/>
</dbReference>
<gene>
    <name evidence="2" type="ORF">DWB85_18505</name>
</gene>
<keyword evidence="3" id="KW-1185">Reference proteome</keyword>
<protein>
    <submittedName>
        <fullName evidence="2">Uncharacterized protein</fullName>
    </submittedName>
</protein>
<organism evidence="2 3">
    <name type="scientific">Seongchinamella sediminis</name>
    <dbReference type="NCBI Taxonomy" id="2283635"/>
    <lineage>
        <taxon>Bacteria</taxon>
        <taxon>Pseudomonadati</taxon>
        <taxon>Pseudomonadota</taxon>
        <taxon>Gammaproteobacteria</taxon>
        <taxon>Cellvibrionales</taxon>
        <taxon>Halieaceae</taxon>
        <taxon>Seongchinamella</taxon>
    </lineage>
</organism>
<evidence type="ECO:0000313" key="3">
    <source>
        <dbReference type="Proteomes" id="UP000265509"/>
    </source>
</evidence>
<name>A0A3L7DUS2_9GAMM</name>
<dbReference type="InterPro" id="IPR046559">
    <property type="entry name" value="DUF6713"/>
</dbReference>
<dbReference type="Pfam" id="PF20460">
    <property type="entry name" value="DUF6713"/>
    <property type="match status" value="1"/>
</dbReference>
<reference evidence="2 3" key="1">
    <citation type="submission" date="2018-07" db="EMBL/GenBank/DDBJ databases">
        <title>Halioglobus sp. genome submission.</title>
        <authorList>
            <person name="Ye M.-Q."/>
            <person name="Du Z.-J."/>
        </authorList>
    </citation>
    <scope>NUCLEOTIDE SEQUENCE [LARGE SCALE GENOMIC DNA]</scope>
    <source>
        <strain evidence="2 3">U0301</strain>
    </source>
</reference>
<dbReference type="AlphaFoldDB" id="A0A3L7DUS2"/>
<comment type="caution">
    <text evidence="2">The sequence shown here is derived from an EMBL/GenBank/DDBJ whole genome shotgun (WGS) entry which is preliminary data.</text>
</comment>
<sequence>MKDLFFYLGFGTLFTHELDSMLNHEWRVIPLIRALPDEAGQIVFTMAHIPMFAIILALVSSENSKTRKMARIGVGLFLIIHGLLHILFKGHPAYEFSGILSNVLIFAGSFFGVVYLALE</sequence>